<dbReference type="CDD" id="cd01283">
    <property type="entry name" value="cytidine_deaminase"/>
    <property type="match status" value="1"/>
</dbReference>
<evidence type="ECO:0000256" key="9">
    <source>
        <dbReference type="ARBA" id="ARBA00032005"/>
    </source>
</evidence>
<dbReference type="Proteomes" id="UP001210339">
    <property type="component" value="Chromosome"/>
</dbReference>
<evidence type="ECO:0000313" key="15">
    <source>
        <dbReference type="Proteomes" id="UP001210339"/>
    </source>
</evidence>
<keyword evidence="8 12" id="KW-0862">Zinc</keyword>
<dbReference type="SUPFAM" id="SSF53927">
    <property type="entry name" value="Cytidine deaminase-like"/>
    <property type="match status" value="1"/>
</dbReference>
<evidence type="ECO:0000313" key="14">
    <source>
        <dbReference type="EMBL" id="WBW50378.1"/>
    </source>
</evidence>
<reference evidence="14 15" key="1">
    <citation type="submission" date="2023-01" db="EMBL/GenBank/DDBJ databases">
        <authorList>
            <person name="Lee S.H."/>
            <person name="Jung H.S."/>
            <person name="Yun J.U."/>
        </authorList>
    </citation>
    <scope>NUCLEOTIDE SEQUENCE [LARGE SCALE GENOMIC DNA]</scope>
    <source>
        <strain evidence="14 15">CBA3646</strain>
    </source>
</reference>
<comment type="catalytic activity">
    <reaction evidence="10 12">
        <text>2'-deoxycytidine + H2O + H(+) = 2'-deoxyuridine + NH4(+)</text>
        <dbReference type="Rhea" id="RHEA:13433"/>
        <dbReference type="ChEBI" id="CHEBI:15377"/>
        <dbReference type="ChEBI" id="CHEBI:15378"/>
        <dbReference type="ChEBI" id="CHEBI:15698"/>
        <dbReference type="ChEBI" id="CHEBI:16450"/>
        <dbReference type="ChEBI" id="CHEBI:28938"/>
        <dbReference type="EC" id="3.5.4.5"/>
    </reaction>
</comment>
<evidence type="ECO:0000256" key="4">
    <source>
        <dbReference type="ARBA" id="ARBA00012783"/>
    </source>
</evidence>
<dbReference type="Pfam" id="PF00383">
    <property type="entry name" value="dCMP_cyt_deam_1"/>
    <property type="match status" value="1"/>
</dbReference>
<organism evidence="14 15">
    <name type="scientific">Peptoniphilus equinus</name>
    <dbReference type="NCBI Taxonomy" id="3016343"/>
    <lineage>
        <taxon>Bacteria</taxon>
        <taxon>Bacillati</taxon>
        <taxon>Bacillota</taxon>
        <taxon>Tissierellia</taxon>
        <taxon>Tissierellales</taxon>
        <taxon>Peptoniphilaceae</taxon>
        <taxon>Peptoniphilus</taxon>
    </lineage>
</organism>
<proteinExistence type="inferred from homology"/>
<dbReference type="InterPro" id="IPR002125">
    <property type="entry name" value="CMP_dCMP_dom"/>
</dbReference>
<evidence type="ECO:0000256" key="12">
    <source>
        <dbReference type="RuleBase" id="RU364006"/>
    </source>
</evidence>
<dbReference type="InterPro" id="IPR016193">
    <property type="entry name" value="Cytidine_deaminase-like"/>
</dbReference>
<keyword evidence="6 12" id="KW-0479">Metal-binding</keyword>
<comment type="function">
    <text evidence="2 12">This enzyme scavenges exogenous and endogenous cytidine and 2'-deoxycytidine for UMP synthesis.</text>
</comment>
<evidence type="ECO:0000256" key="5">
    <source>
        <dbReference type="ARBA" id="ARBA00018266"/>
    </source>
</evidence>
<dbReference type="NCBIfam" id="TIGR01354">
    <property type="entry name" value="cyt_deam_tetra"/>
    <property type="match status" value="1"/>
</dbReference>
<evidence type="ECO:0000256" key="1">
    <source>
        <dbReference type="ARBA" id="ARBA00001947"/>
    </source>
</evidence>
<dbReference type="InterPro" id="IPR016192">
    <property type="entry name" value="APOBEC/CMP_deaminase_Zn-bd"/>
</dbReference>
<evidence type="ECO:0000256" key="8">
    <source>
        <dbReference type="ARBA" id="ARBA00022833"/>
    </source>
</evidence>
<dbReference type="InterPro" id="IPR006262">
    <property type="entry name" value="Cyt_deam_tetra"/>
</dbReference>
<evidence type="ECO:0000256" key="2">
    <source>
        <dbReference type="ARBA" id="ARBA00003949"/>
    </source>
</evidence>
<evidence type="ECO:0000259" key="13">
    <source>
        <dbReference type="PROSITE" id="PS51747"/>
    </source>
</evidence>
<comment type="catalytic activity">
    <reaction evidence="11 12">
        <text>cytidine + H2O + H(+) = uridine + NH4(+)</text>
        <dbReference type="Rhea" id="RHEA:16069"/>
        <dbReference type="ChEBI" id="CHEBI:15377"/>
        <dbReference type="ChEBI" id="CHEBI:15378"/>
        <dbReference type="ChEBI" id="CHEBI:16704"/>
        <dbReference type="ChEBI" id="CHEBI:17562"/>
        <dbReference type="ChEBI" id="CHEBI:28938"/>
        <dbReference type="EC" id="3.5.4.5"/>
    </reaction>
</comment>
<evidence type="ECO:0000256" key="10">
    <source>
        <dbReference type="ARBA" id="ARBA00049252"/>
    </source>
</evidence>
<name>A0ABY7QVZ4_9FIRM</name>
<dbReference type="GO" id="GO:0004126">
    <property type="term" value="F:cytidine deaminase activity"/>
    <property type="evidence" value="ECO:0007669"/>
    <property type="project" value="UniProtKB-EC"/>
</dbReference>
<dbReference type="PROSITE" id="PS00903">
    <property type="entry name" value="CYT_DCMP_DEAMINASES_1"/>
    <property type="match status" value="1"/>
</dbReference>
<gene>
    <name evidence="14" type="primary">cdd</name>
    <name evidence="14" type="ORF">O6R05_02210</name>
</gene>
<dbReference type="PROSITE" id="PS51747">
    <property type="entry name" value="CYT_DCMP_DEAMINASES_2"/>
    <property type="match status" value="1"/>
</dbReference>
<evidence type="ECO:0000256" key="11">
    <source>
        <dbReference type="ARBA" id="ARBA00049558"/>
    </source>
</evidence>
<dbReference type="EMBL" id="CP115667">
    <property type="protein sequence ID" value="WBW50378.1"/>
    <property type="molecule type" value="Genomic_DNA"/>
</dbReference>
<dbReference type="InterPro" id="IPR050202">
    <property type="entry name" value="Cyt/Deoxycyt_deaminase"/>
</dbReference>
<feature type="domain" description="CMP/dCMP-type deaminase" evidence="13">
    <location>
        <begin position="2"/>
        <end position="122"/>
    </location>
</feature>
<accession>A0ABY7QVZ4</accession>
<comment type="similarity">
    <text evidence="3 12">Belongs to the cytidine and deoxycytidylate deaminase family.</text>
</comment>
<evidence type="ECO:0000256" key="7">
    <source>
        <dbReference type="ARBA" id="ARBA00022801"/>
    </source>
</evidence>
<dbReference type="PANTHER" id="PTHR11644">
    <property type="entry name" value="CYTIDINE DEAMINASE"/>
    <property type="match status" value="1"/>
</dbReference>
<protein>
    <recommendedName>
        <fullName evidence="5 12">Cytidine deaminase</fullName>
        <ecNumber evidence="4 12">3.5.4.5</ecNumber>
    </recommendedName>
    <alternativeName>
        <fullName evidence="9 12">Cytidine aminohydrolase</fullName>
    </alternativeName>
</protein>
<dbReference type="RefSeq" id="WP_271191910.1">
    <property type="nucleotide sequence ID" value="NZ_CP115667.1"/>
</dbReference>
<evidence type="ECO:0000256" key="6">
    <source>
        <dbReference type="ARBA" id="ARBA00022723"/>
    </source>
</evidence>
<dbReference type="EC" id="3.5.4.5" evidence="4 12"/>
<keyword evidence="7 12" id="KW-0378">Hydrolase</keyword>
<dbReference type="PANTHER" id="PTHR11644:SF2">
    <property type="entry name" value="CYTIDINE DEAMINASE"/>
    <property type="match status" value="1"/>
</dbReference>
<evidence type="ECO:0000256" key="3">
    <source>
        <dbReference type="ARBA" id="ARBA00006576"/>
    </source>
</evidence>
<sequence>MEDRELIQRALRAKEESTYTPYSGYKVGAAVEMDDGSVYTGGNIEIVSYSPTCCAERTAIFKAVSEGHRKIKTVVATSLPCGVCRQVIAEFGADARIIVAKSEDDYQVYTLDELLPHHFATEELGDKYV</sequence>
<keyword evidence="15" id="KW-1185">Reference proteome</keyword>
<dbReference type="NCBIfam" id="NF004064">
    <property type="entry name" value="PRK05578.1"/>
    <property type="match status" value="1"/>
</dbReference>
<comment type="cofactor">
    <cofactor evidence="1 12">
        <name>Zn(2+)</name>
        <dbReference type="ChEBI" id="CHEBI:29105"/>
    </cofactor>
</comment>
<dbReference type="Gene3D" id="3.40.140.10">
    <property type="entry name" value="Cytidine Deaminase, domain 2"/>
    <property type="match status" value="1"/>
</dbReference>